<dbReference type="PANTHER" id="PTHR24221">
    <property type="entry name" value="ATP-BINDING CASSETTE SUB-FAMILY B"/>
    <property type="match status" value="1"/>
</dbReference>
<evidence type="ECO:0000256" key="1">
    <source>
        <dbReference type="ARBA" id="ARBA00004651"/>
    </source>
</evidence>
<dbReference type="PROSITE" id="PS00211">
    <property type="entry name" value="ABC_TRANSPORTER_1"/>
    <property type="match status" value="1"/>
</dbReference>
<evidence type="ECO:0000256" key="4">
    <source>
        <dbReference type="ARBA" id="ARBA00022741"/>
    </source>
</evidence>
<evidence type="ECO:0000256" key="6">
    <source>
        <dbReference type="ARBA" id="ARBA00022989"/>
    </source>
</evidence>
<feature type="transmembrane region" description="Helical" evidence="8">
    <location>
        <begin position="73"/>
        <end position="93"/>
    </location>
</feature>
<evidence type="ECO:0000256" key="7">
    <source>
        <dbReference type="ARBA" id="ARBA00023136"/>
    </source>
</evidence>
<dbReference type="InterPro" id="IPR011527">
    <property type="entry name" value="ABC1_TM_dom"/>
</dbReference>
<feature type="transmembrane region" description="Helical" evidence="8">
    <location>
        <begin position="180"/>
        <end position="199"/>
    </location>
</feature>
<organism evidence="11 12">
    <name type="scientific">Sphingobium fuliginis (strain ATCC 27551)</name>
    <dbReference type="NCBI Taxonomy" id="336203"/>
    <lineage>
        <taxon>Bacteria</taxon>
        <taxon>Pseudomonadati</taxon>
        <taxon>Pseudomonadota</taxon>
        <taxon>Alphaproteobacteria</taxon>
        <taxon>Sphingomonadales</taxon>
        <taxon>Sphingomonadaceae</taxon>
        <taxon>Sphingobium</taxon>
    </lineage>
</organism>
<keyword evidence="4" id="KW-0547">Nucleotide-binding</keyword>
<feature type="domain" description="ABC transmembrane type-1" evidence="10">
    <location>
        <begin position="38"/>
        <end position="323"/>
    </location>
</feature>
<evidence type="ECO:0000256" key="8">
    <source>
        <dbReference type="SAM" id="Phobius"/>
    </source>
</evidence>
<keyword evidence="5 11" id="KW-0067">ATP-binding</keyword>
<keyword evidence="6 8" id="KW-1133">Transmembrane helix</keyword>
<feature type="transmembrane region" description="Helical" evidence="8">
    <location>
        <begin position="37"/>
        <end position="58"/>
    </location>
</feature>
<dbReference type="PANTHER" id="PTHR24221:SF402">
    <property type="entry name" value="IRON-SULFUR CLUSTERS TRANSPORTER ABCB7, MITOCHONDRIAL"/>
    <property type="match status" value="1"/>
</dbReference>
<dbReference type="GO" id="GO:0140359">
    <property type="term" value="F:ABC-type transporter activity"/>
    <property type="evidence" value="ECO:0007669"/>
    <property type="project" value="InterPro"/>
</dbReference>
<dbReference type="Pfam" id="PF00005">
    <property type="entry name" value="ABC_tran"/>
    <property type="match status" value="1"/>
</dbReference>
<protein>
    <submittedName>
        <fullName evidence="11">ABC transporter ATP-binding protein/permease</fullName>
    </submittedName>
</protein>
<dbReference type="EMBL" id="CP060035">
    <property type="protein sequence ID" value="QOT70981.1"/>
    <property type="molecule type" value="Genomic_DNA"/>
</dbReference>
<keyword evidence="3 8" id="KW-0812">Transmembrane</keyword>
<dbReference type="SMART" id="SM00382">
    <property type="entry name" value="AAA"/>
    <property type="match status" value="1"/>
</dbReference>
<evidence type="ECO:0000259" key="10">
    <source>
        <dbReference type="PROSITE" id="PS50929"/>
    </source>
</evidence>
<keyword evidence="7 8" id="KW-0472">Membrane</keyword>
<dbReference type="KEGG" id="sbar:H5V43_12795"/>
<dbReference type="GO" id="GO:0005886">
    <property type="term" value="C:plasma membrane"/>
    <property type="evidence" value="ECO:0007669"/>
    <property type="project" value="UniProtKB-SubCell"/>
</dbReference>
<dbReference type="InterPro" id="IPR003593">
    <property type="entry name" value="AAA+_ATPase"/>
</dbReference>
<dbReference type="GO" id="GO:0016887">
    <property type="term" value="F:ATP hydrolysis activity"/>
    <property type="evidence" value="ECO:0007669"/>
    <property type="project" value="InterPro"/>
</dbReference>
<name>A0A7M2GEB6_SPHSA</name>
<keyword evidence="2" id="KW-0813">Transport</keyword>
<dbReference type="Gene3D" id="1.20.1560.10">
    <property type="entry name" value="ABC transporter type 1, transmembrane domain"/>
    <property type="match status" value="1"/>
</dbReference>
<evidence type="ECO:0000256" key="5">
    <source>
        <dbReference type="ARBA" id="ARBA00022840"/>
    </source>
</evidence>
<reference evidence="12" key="1">
    <citation type="submission" date="2020-08" db="EMBL/GenBank/DDBJ databases">
        <title>Complete genome sequence of Sphingobium barthaii strain KK22, a high-molecular-weight polycyclic aromatic hydrocarbon-degrading soil bacterium.</title>
        <authorList>
            <person name="Mori J.F."/>
            <person name="Kanaly R.A."/>
        </authorList>
    </citation>
    <scope>NUCLEOTIDE SEQUENCE [LARGE SCALE GENOMIC DNA]</scope>
    <source>
        <strain evidence="12">KK22</strain>
    </source>
</reference>
<evidence type="ECO:0000256" key="2">
    <source>
        <dbReference type="ARBA" id="ARBA00022448"/>
    </source>
</evidence>
<comment type="subcellular location">
    <subcellularLocation>
        <location evidence="1">Cell membrane</location>
        <topology evidence="1">Multi-pass membrane protein</topology>
    </subcellularLocation>
</comment>
<dbReference type="GO" id="GO:0005524">
    <property type="term" value="F:ATP binding"/>
    <property type="evidence" value="ECO:0007669"/>
    <property type="project" value="UniProtKB-KW"/>
</dbReference>
<accession>A0A7M2GEB6</accession>
<sequence>MPPSTPDNSPLPPVWATMRRFFPYLWPADAPALRRRVAIAMALVLVAKVVSLAMPFAYKGAIDLMAPGMESGAGLAIALVVAYAGARFGSVLFDNLRNAIFERVGQEAGRRLADDVFVHLHRLSLRFHLDRRTGAVTKIVERGTKSIDTMLYFLLFNIAPTVLELAAVCVIFFVKFGAGLVAATLVMVALYIWFTRTITEWRNQLRRDMVDMDTNAVAHAVDSLLNFETVKYFGAEEREATRYGKAMRRYADAAVKSETSLAWLNIGQSLITNLMMAGAMGYTVWGWSRGQFSTGDVVLVNTLLSQLFRPLDLLGMVYRTIRQGLIDMEAMYRLIDTQAEIGDAPDAPMLHVEAGEVRFDHVHFGYDPEREILHGVSFTVPAGRTLAIVGPSGAGKSTIARLLFRFYDIQGGRISIDGQDISAVTQQSLRASIGIVPQDMVLFNDTVGYNIGYGREGATQEEIEAAAKAASIHDFIMGLPQGYETRVGERGLKLSGGEKQRVAIARTLLKDPPVLVLDEATSALDSRTETEIQDVLRSIARKRTTLIVAHRLSTVVDADEIIVMEKGRVVERGRHGDLVRADGLYAAMWARQATERDDMPVEPGIEPKIEDVFEVVEGPGGRG</sequence>
<evidence type="ECO:0000256" key="3">
    <source>
        <dbReference type="ARBA" id="ARBA00022692"/>
    </source>
</evidence>
<dbReference type="SUPFAM" id="SSF52540">
    <property type="entry name" value="P-loop containing nucleoside triphosphate hydrolases"/>
    <property type="match status" value="1"/>
</dbReference>
<evidence type="ECO:0000313" key="11">
    <source>
        <dbReference type="EMBL" id="QOT70981.1"/>
    </source>
</evidence>
<dbReference type="InterPro" id="IPR003439">
    <property type="entry name" value="ABC_transporter-like_ATP-bd"/>
</dbReference>
<dbReference type="AlphaFoldDB" id="A0A7M2GEB6"/>
<dbReference type="GO" id="GO:0006879">
    <property type="term" value="P:intracellular iron ion homeostasis"/>
    <property type="evidence" value="ECO:0007669"/>
    <property type="project" value="TreeGrafter"/>
</dbReference>
<dbReference type="RefSeq" id="WP_025552292.1">
    <property type="nucleotide sequence ID" value="NZ_BATN01000196.1"/>
</dbReference>
<dbReference type="CDD" id="cd03253">
    <property type="entry name" value="ABCC_ATM1_transporter"/>
    <property type="match status" value="1"/>
</dbReference>
<dbReference type="PROSITE" id="PS50893">
    <property type="entry name" value="ABC_TRANSPORTER_2"/>
    <property type="match status" value="1"/>
</dbReference>
<dbReference type="Pfam" id="PF00664">
    <property type="entry name" value="ABC_membrane"/>
    <property type="match status" value="1"/>
</dbReference>
<dbReference type="InterPro" id="IPR036640">
    <property type="entry name" value="ABC1_TM_sf"/>
</dbReference>
<dbReference type="Proteomes" id="UP000593663">
    <property type="component" value="Chromosome 1"/>
</dbReference>
<dbReference type="InterPro" id="IPR017871">
    <property type="entry name" value="ABC_transporter-like_CS"/>
</dbReference>
<dbReference type="PROSITE" id="PS50929">
    <property type="entry name" value="ABC_TM1F"/>
    <property type="match status" value="1"/>
</dbReference>
<feature type="transmembrane region" description="Helical" evidence="8">
    <location>
        <begin position="151"/>
        <end position="174"/>
    </location>
</feature>
<dbReference type="InterPro" id="IPR039421">
    <property type="entry name" value="Type_1_exporter"/>
</dbReference>
<evidence type="ECO:0000313" key="12">
    <source>
        <dbReference type="Proteomes" id="UP000593663"/>
    </source>
</evidence>
<evidence type="ECO:0000259" key="9">
    <source>
        <dbReference type="PROSITE" id="PS50893"/>
    </source>
</evidence>
<gene>
    <name evidence="11" type="ORF">H5V43_12795</name>
</gene>
<dbReference type="Gene3D" id="3.40.50.300">
    <property type="entry name" value="P-loop containing nucleotide triphosphate hydrolases"/>
    <property type="match status" value="1"/>
</dbReference>
<dbReference type="InterPro" id="IPR027417">
    <property type="entry name" value="P-loop_NTPase"/>
</dbReference>
<proteinExistence type="predicted"/>
<dbReference type="SUPFAM" id="SSF90123">
    <property type="entry name" value="ABC transporter transmembrane region"/>
    <property type="match status" value="1"/>
</dbReference>
<feature type="domain" description="ABC transporter" evidence="9">
    <location>
        <begin position="357"/>
        <end position="591"/>
    </location>
</feature>
<dbReference type="FunFam" id="3.40.50.300:FF:000186">
    <property type="entry name" value="ATP-binding cassette sub-family B member 7, mitochondrial"/>
    <property type="match status" value="1"/>
</dbReference>
<dbReference type="CDD" id="cd18582">
    <property type="entry name" value="ABC_6TM_ATM1_ABCB7"/>
    <property type="match status" value="1"/>
</dbReference>